<sequence>MEQNTRGYLLAIFDWDEREQLSLHLAENLTFAMRSTNGNGSALSVVVFADNLNDGKWHRVALSVKGNAVTLVKDCVVQETEEMARSDDALVDTSGLTLVGHSLNGGGGLFQV</sequence>
<evidence type="ECO:0000313" key="4">
    <source>
        <dbReference type="Proteomes" id="UP000821853"/>
    </source>
</evidence>
<comment type="caution">
    <text evidence="1">Lacks conserved residue(s) required for the propagation of feature annotation.</text>
</comment>
<dbReference type="EMBL" id="JABSTR010000001">
    <property type="protein sequence ID" value="KAH9360834.1"/>
    <property type="molecule type" value="Genomic_DNA"/>
</dbReference>
<evidence type="ECO:0000256" key="1">
    <source>
        <dbReference type="PROSITE-ProRule" id="PRU00122"/>
    </source>
</evidence>
<organism evidence="3 4">
    <name type="scientific">Haemaphysalis longicornis</name>
    <name type="common">Bush tick</name>
    <dbReference type="NCBI Taxonomy" id="44386"/>
    <lineage>
        <taxon>Eukaryota</taxon>
        <taxon>Metazoa</taxon>
        <taxon>Ecdysozoa</taxon>
        <taxon>Arthropoda</taxon>
        <taxon>Chelicerata</taxon>
        <taxon>Arachnida</taxon>
        <taxon>Acari</taxon>
        <taxon>Parasitiformes</taxon>
        <taxon>Ixodida</taxon>
        <taxon>Ixodoidea</taxon>
        <taxon>Ixodidae</taxon>
        <taxon>Haemaphysalinae</taxon>
        <taxon>Haemaphysalis</taxon>
    </lineage>
</organism>
<feature type="domain" description="Laminin G" evidence="2">
    <location>
        <begin position="1"/>
        <end position="112"/>
    </location>
</feature>
<dbReference type="AlphaFoldDB" id="A0A9J6FD28"/>
<dbReference type="InterPro" id="IPR001791">
    <property type="entry name" value="Laminin_G"/>
</dbReference>
<dbReference type="Pfam" id="PF02210">
    <property type="entry name" value="Laminin_G_2"/>
    <property type="match status" value="1"/>
</dbReference>
<dbReference type="PROSITE" id="PS50025">
    <property type="entry name" value="LAM_G_DOMAIN"/>
    <property type="match status" value="1"/>
</dbReference>
<accession>A0A9J6FD28</accession>
<keyword evidence="4" id="KW-1185">Reference proteome</keyword>
<comment type="caution">
    <text evidence="3">The sequence shown here is derived from an EMBL/GenBank/DDBJ whole genome shotgun (WGS) entry which is preliminary data.</text>
</comment>
<reference evidence="3 4" key="1">
    <citation type="journal article" date="2020" name="Cell">
        <title>Large-Scale Comparative Analyses of Tick Genomes Elucidate Their Genetic Diversity and Vector Capacities.</title>
        <authorList>
            <consortium name="Tick Genome and Microbiome Consortium (TIGMIC)"/>
            <person name="Jia N."/>
            <person name="Wang J."/>
            <person name="Shi W."/>
            <person name="Du L."/>
            <person name="Sun Y."/>
            <person name="Zhan W."/>
            <person name="Jiang J.F."/>
            <person name="Wang Q."/>
            <person name="Zhang B."/>
            <person name="Ji P."/>
            <person name="Bell-Sakyi L."/>
            <person name="Cui X.M."/>
            <person name="Yuan T.T."/>
            <person name="Jiang B.G."/>
            <person name="Yang W.F."/>
            <person name="Lam T.T."/>
            <person name="Chang Q.C."/>
            <person name="Ding S.J."/>
            <person name="Wang X.J."/>
            <person name="Zhu J.G."/>
            <person name="Ruan X.D."/>
            <person name="Zhao L."/>
            <person name="Wei J.T."/>
            <person name="Ye R.Z."/>
            <person name="Que T.C."/>
            <person name="Du C.H."/>
            <person name="Zhou Y.H."/>
            <person name="Cheng J.X."/>
            <person name="Dai P.F."/>
            <person name="Guo W.B."/>
            <person name="Han X.H."/>
            <person name="Huang E.J."/>
            <person name="Li L.F."/>
            <person name="Wei W."/>
            <person name="Gao Y.C."/>
            <person name="Liu J.Z."/>
            <person name="Shao H.Z."/>
            <person name="Wang X."/>
            <person name="Wang C.C."/>
            <person name="Yang T.C."/>
            <person name="Huo Q.B."/>
            <person name="Li W."/>
            <person name="Chen H.Y."/>
            <person name="Chen S.E."/>
            <person name="Zhou L.G."/>
            <person name="Ni X.B."/>
            <person name="Tian J.H."/>
            <person name="Sheng Y."/>
            <person name="Liu T."/>
            <person name="Pan Y.S."/>
            <person name="Xia L.Y."/>
            <person name="Li J."/>
            <person name="Zhao F."/>
            <person name="Cao W.C."/>
        </authorList>
    </citation>
    <scope>NUCLEOTIDE SEQUENCE [LARGE SCALE GENOMIC DNA]</scope>
    <source>
        <strain evidence="3">HaeL-2018</strain>
    </source>
</reference>
<evidence type="ECO:0000259" key="2">
    <source>
        <dbReference type="PROSITE" id="PS50025"/>
    </source>
</evidence>
<evidence type="ECO:0000313" key="3">
    <source>
        <dbReference type="EMBL" id="KAH9360834.1"/>
    </source>
</evidence>
<gene>
    <name evidence="3" type="ORF">HPB48_009372</name>
</gene>
<protein>
    <recommendedName>
        <fullName evidence="2">Laminin G domain-containing protein</fullName>
    </recommendedName>
</protein>
<proteinExistence type="predicted"/>
<dbReference type="OrthoDB" id="6514044at2759"/>
<dbReference type="Gene3D" id="2.60.120.200">
    <property type="match status" value="1"/>
</dbReference>
<dbReference type="SUPFAM" id="SSF49899">
    <property type="entry name" value="Concanavalin A-like lectins/glucanases"/>
    <property type="match status" value="1"/>
</dbReference>
<dbReference type="VEuPathDB" id="VectorBase:HLOH_064850"/>
<dbReference type="InterPro" id="IPR013320">
    <property type="entry name" value="ConA-like_dom_sf"/>
</dbReference>
<name>A0A9J6FD28_HAELO</name>
<dbReference type="Proteomes" id="UP000821853">
    <property type="component" value="Chromosome 1"/>
</dbReference>